<dbReference type="EMBL" id="JAKOGI010001012">
    <property type="protein sequence ID" value="KAJ8428390.1"/>
    <property type="molecule type" value="Genomic_DNA"/>
</dbReference>
<evidence type="ECO:0000313" key="1">
    <source>
        <dbReference type="EMBL" id="KAJ8428390.1"/>
    </source>
</evidence>
<dbReference type="GO" id="GO:0045893">
    <property type="term" value="P:positive regulation of DNA-templated transcription"/>
    <property type="evidence" value="ECO:0007669"/>
    <property type="project" value="TreeGrafter"/>
</dbReference>
<dbReference type="InterPro" id="IPR039277">
    <property type="entry name" value="VOZ1/VOZ2"/>
</dbReference>
<proteinExistence type="predicted"/>
<gene>
    <name evidence="1" type="ORF">Cgig2_021405</name>
</gene>
<name>A0A9Q1JP94_9CARY</name>
<dbReference type="GO" id="GO:0048578">
    <property type="term" value="P:positive regulation of long-day photoperiodism, flowering"/>
    <property type="evidence" value="ECO:0007669"/>
    <property type="project" value="InterPro"/>
</dbReference>
<protein>
    <recommendedName>
        <fullName evidence="3">Transcription factor VOZ1</fullName>
    </recommendedName>
</protein>
<comment type="caution">
    <text evidence="1">The sequence shown here is derived from an EMBL/GenBank/DDBJ whole genome shotgun (WGS) entry which is preliminary data.</text>
</comment>
<dbReference type="GO" id="GO:0005634">
    <property type="term" value="C:nucleus"/>
    <property type="evidence" value="ECO:0007669"/>
    <property type="project" value="TreeGrafter"/>
</dbReference>
<dbReference type="PANTHER" id="PTHR33873">
    <property type="entry name" value="TRANSCRIPTION FACTOR VOZ1"/>
    <property type="match status" value="1"/>
</dbReference>
<dbReference type="AlphaFoldDB" id="A0A9Q1JP94"/>
<evidence type="ECO:0000313" key="2">
    <source>
        <dbReference type="Proteomes" id="UP001153076"/>
    </source>
</evidence>
<reference evidence="1" key="1">
    <citation type="submission" date="2022-04" db="EMBL/GenBank/DDBJ databases">
        <title>Carnegiea gigantea Genome sequencing and assembly v2.</title>
        <authorList>
            <person name="Copetti D."/>
            <person name="Sanderson M.J."/>
            <person name="Burquez A."/>
            <person name="Wojciechowski M.F."/>
        </authorList>
    </citation>
    <scope>NUCLEOTIDE SEQUENCE</scope>
    <source>
        <strain evidence="1">SGP5-SGP5p</strain>
        <tissue evidence="1">Aerial part</tissue>
    </source>
</reference>
<evidence type="ECO:0008006" key="3">
    <source>
        <dbReference type="Google" id="ProtNLM"/>
    </source>
</evidence>
<dbReference type="OrthoDB" id="1643834at2759"/>
<dbReference type="GO" id="GO:0043565">
    <property type="term" value="F:sequence-specific DNA binding"/>
    <property type="evidence" value="ECO:0007669"/>
    <property type="project" value="TreeGrafter"/>
</dbReference>
<dbReference type="PANTHER" id="PTHR33873:SF15">
    <property type="entry name" value="TRANSCRIPTION FACTOR VOZ2"/>
    <property type="match status" value="1"/>
</dbReference>
<accession>A0A9Q1JP94</accession>
<dbReference type="Proteomes" id="UP001153076">
    <property type="component" value="Unassembled WGS sequence"/>
</dbReference>
<sequence>MGQGSKNCKVPSHQLLKDRAKNRVEDLQLMFKELQLAREECRAGDVATLEEQVNQILQDWKAELDQPTPASSLLENSLGSFSSELDRLLQQLEEEDDATSQLTATNHGDATDKFAAAESAPHAGIGAGLMSNEYQLQSWVYDTNHTSQLHEFQAFENHMQQQHEFQVFEHFNGAAPSLQGTLINSIEASNVHNLLNSNLEITTELEYHHLNALQTSNEIFLSPSEIEQWEVDGISDFSDLCSNINPPPSAFLGPKCALWDCARPAQLSEGCKNYCSTFHAELAVKEGPPGTAPVLRPGGIGLKDGPLFAALRAKLEGNDVGIPECEGAATAKSPWNAPDLFDISILEGERLREWLFFDKPRRAFEKGNRKQRSLPDYEGRGWHESRKQIMKEFGGQKRSYYADPQPQKNYEWHLFEYEIDNCGIYALYRLELKAAEEKKKSPKTKGSIDLLVDLQKRMGRLTAEADTEEKCSGKAKVKGNLRSDLGNVFVASKGSIGQDGRREWPLSEDRKS</sequence>
<keyword evidence="2" id="KW-1185">Reference proteome</keyword>
<organism evidence="1 2">
    <name type="scientific">Carnegiea gigantea</name>
    <dbReference type="NCBI Taxonomy" id="171969"/>
    <lineage>
        <taxon>Eukaryota</taxon>
        <taxon>Viridiplantae</taxon>
        <taxon>Streptophyta</taxon>
        <taxon>Embryophyta</taxon>
        <taxon>Tracheophyta</taxon>
        <taxon>Spermatophyta</taxon>
        <taxon>Magnoliopsida</taxon>
        <taxon>eudicotyledons</taxon>
        <taxon>Gunneridae</taxon>
        <taxon>Pentapetalae</taxon>
        <taxon>Caryophyllales</taxon>
        <taxon>Cactineae</taxon>
        <taxon>Cactaceae</taxon>
        <taxon>Cactoideae</taxon>
        <taxon>Echinocereeae</taxon>
        <taxon>Carnegiea</taxon>
    </lineage>
</organism>